<keyword evidence="6" id="KW-1185">Reference proteome</keyword>
<dbReference type="PANTHER" id="PTHR40980">
    <property type="entry name" value="PLUG DOMAIN-CONTAINING PROTEIN"/>
    <property type="match status" value="1"/>
</dbReference>
<comment type="subcellular location">
    <subcellularLocation>
        <location evidence="1">Cell outer membrane</location>
    </subcellularLocation>
</comment>
<name>A0ABX3NLU6_9BACT</name>
<evidence type="ECO:0000313" key="5">
    <source>
        <dbReference type="EMBL" id="OQP39085.1"/>
    </source>
</evidence>
<protein>
    <recommendedName>
        <fullName evidence="4">Outer membrane protein beta-barrel domain-containing protein</fullName>
    </recommendedName>
</protein>
<organism evidence="5 6">
    <name type="scientific">Niastella koreensis</name>
    <dbReference type="NCBI Taxonomy" id="354356"/>
    <lineage>
        <taxon>Bacteria</taxon>
        <taxon>Pseudomonadati</taxon>
        <taxon>Bacteroidota</taxon>
        <taxon>Chitinophagia</taxon>
        <taxon>Chitinophagales</taxon>
        <taxon>Chitinophagaceae</taxon>
        <taxon>Niastella</taxon>
    </lineage>
</organism>
<keyword evidence="3" id="KW-0998">Cell outer membrane</keyword>
<sequence>MKRKTVTLFLLYICTLTINNLYAQSLVKGKVISPGGTGVSYATIMLLKDTLETGIAVSDSAGFFQFTITDEQLRSDSAYSIRGFYLKLSTQKVRLNRDNPFITLILEDNARFLQDVLVTAENPVFTRKADRFVFLPGKALAEGSSALEIMRHTPLVRYSERSETFSIINRTGTVVYINNKKTEIPRDMLMQMLQAMPAENIKSIEIITNPGSEYASNITGGIININIKRQPYEGWMGNLALQTQQSVYNTTMLNGGVNYRKGKIALQIIPFINNSFNYRTSDNTLTYTDGVQNLLHTRYYRRYLVLGGGLNIDYDIDKNNYLSYSGWLSHVSGTSQTGTNTTFYNAGSSQADSGFFSPSNGDDLYIYNYGSINYRHIINEKKAVTLDCIVDYNQFSQTRKYDGVFNETTQSGKYRNDLPQNFFNLSEKIEYSYPFIKNGKVNIGAQFSNTNVKNDLHYYDWNQSDYVLNTSLSNNYRYTEQYWGGFISTTKSFGEKWNSSLGLRVENTNYSTEVRSLKSKNDSTYLNLFPNFSVSYSPNKKNQFSISYSRKISRPNIELLFPGRTWQNRNFFTENNPFLQPMIYNNAEFSYTFNSRYIFLLSYYQTKNSYSRFVIPVEEDNTLKFKNTYLNYGNINSLDLTLNLNQPLWNHFWEIYFSPTLSYASYKSTSPLVNADITNYNYSLFWDNYVFLSRKKQWTAFLTFKYNSSSKDISGETINATSSLDLMIKKVVRKFSLYLMVNDLYNGSSIYKNHLYANSLLAENFTRTNYYNRSVSLKVRYIFGNKQLKGNRNKGAANDEIRRRASN</sequence>
<dbReference type="EMBL" id="LWBO01000084">
    <property type="protein sequence ID" value="OQP39085.1"/>
    <property type="molecule type" value="Genomic_DNA"/>
</dbReference>
<reference evidence="5 6" key="1">
    <citation type="submission" date="2016-04" db="EMBL/GenBank/DDBJ databases">
        <authorList>
            <person name="Chen L."/>
            <person name="Zhuang W."/>
            <person name="Wang G."/>
        </authorList>
    </citation>
    <scope>NUCLEOTIDE SEQUENCE [LARGE SCALE GENOMIC DNA]</scope>
    <source>
        <strain evidence="6">GR20</strain>
    </source>
</reference>
<proteinExistence type="predicted"/>
<comment type="caution">
    <text evidence="5">The sequence shown here is derived from an EMBL/GenBank/DDBJ whole genome shotgun (WGS) entry which is preliminary data.</text>
</comment>
<dbReference type="Pfam" id="PF14905">
    <property type="entry name" value="OMP_b-brl_3"/>
    <property type="match status" value="1"/>
</dbReference>
<evidence type="ECO:0000256" key="1">
    <source>
        <dbReference type="ARBA" id="ARBA00004442"/>
    </source>
</evidence>
<dbReference type="SUPFAM" id="SSF56935">
    <property type="entry name" value="Porins"/>
    <property type="match status" value="1"/>
</dbReference>
<dbReference type="Proteomes" id="UP000192277">
    <property type="component" value="Unassembled WGS sequence"/>
</dbReference>
<dbReference type="PANTHER" id="PTHR40980:SF4">
    <property type="entry name" value="TONB-DEPENDENT RECEPTOR-LIKE BETA-BARREL DOMAIN-CONTAINING PROTEIN"/>
    <property type="match status" value="1"/>
</dbReference>
<accession>A0ABX3NLU6</accession>
<evidence type="ECO:0000313" key="6">
    <source>
        <dbReference type="Proteomes" id="UP000192277"/>
    </source>
</evidence>
<dbReference type="InterPro" id="IPR036942">
    <property type="entry name" value="Beta-barrel_TonB_sf"/>
</dbReference>
<evidence type="ECO:0000256" key="3">
    <source>
        <dbReference type="ARBA" id="ARBA00023237"/>
    </source>
</evidence>
<evidence type="ECO:0000259" key="4">
    <source>
        <dbReference type="Pfam" id="PF14905"/>
    </source>
</evidence>
<gene>
    <name evidence="5" type="ORF">A4D02_17265</name>
</gene>
<dbReference type="Gene3D" id="2.40.170.20">
    <property type="entry name" value="TonB-dependent receptor, beta-barrel domain"/>
    <property type="match status" value="1"/>
</dbReference>
<keyword evidence="2" id="KW-0472">Membrane</keyword>
<feature type="domain" description="Outer membrane protein beta-barrel" evidence="4">
    <location>
        <begin position="383"/>
        <end position="781"/>
    </location>
</feature>
<dbReference type="RefSeq" id="WP_014217152.1">
    <property type="nucleotide sequence ID" value="NZ_LWBO01000084.1"/>
</dbReference>
<dbReference type="InterPro" id="IPR041700">
    <property type="entry name" value="OMP_b-brl_3"/>
</dbReference>
<evidence type="ECO:0000256" key="2">
    <source>
        <dbReference type="ARBA" id="ARBA00023136"/>
    </source>
</evidence>